<dbReference type="OrthoDB" id="3365874at2759"/>
<name>A0A067PUZ3_9AGAM</name>
<keyword evidence="1" id="KW-0175">Coiled coil</keyword>
<organism evidence="3 4">
    <name type="scientific">Jaapia argillacea MUCL 33604</name>
    <dbReference type="NCBI Taxonomy" id="933084"/>
    <lineage>
        <taxon>Eukaryota</taxon>
        <taxon>Fungi</taxon>
        <taxon>Dikarya</taxon>
        <taxon>Basidiomycota</taxon>
        <taxon>Agaricomycotina</taxon>
        <taxon>Agaricomycetes</taxon>
        <taxon>Agaricomycetidae</taxon>
        <taxon>Jaapiales</taxon>
        <taxon>Jaapiaceae</taxon>
        <taxon>Jaapia</taxon>
    </lineage>
</organism>
<evidence type="ECO:0000256" key="1">
    <source>
        <dbReference type="SAM" id="Coils"/>
    </source>
</evidence>
<evidence type="ECO:0000256" key="2">
    <source>
        <dbReference type="SAM" id="MobiDB-lite"/>
    </source>
</evidence>
<dbReference type="InterPro" id="IPR046347">
    <property type="entry name" value="bZIP_sf"/>
</dbReference>
<accession>A0A067PUZ3</accession>
<evidence type="ECO:0008006" key="5">
    <source>
        <dbReference type="Google" id="ProtNLM"/>
    </source>
</evidence>
<dbReference type="GO" id="GO:0003700">
    <property type="term" value="F:DNA-binding transcription factor activity"/>
    <property type="evidence" value="ECO:0007669"/>
    <property type="project" value="InterPro"/>
</dbReference>
<keyword evidence="4" id="KW-1185">Reference proteome</keyword>
<feature type="compositionally biased region" description="Basic and acidic residues" evidence="2">
    <location>
        <begin position="225"/>
        <end position="237"/>
    </location>
</feature>
<evidence type="ECO:0000313" key="4">
    <source>
        <dbReference type="Proteomes" id="UP000027265"/>
    </source>
</evidence>
<dbReference type="Gene3D" id="1.20.5.170">
    <property type="match status" value="1"/>
</dbReference>
<feature type="region of interest" description="Disordered" evidence="2">
    <location>
        <begin position="204"/>
        <end position="237"/>
    </location>
</feature>
<feature type="compositionally biased region" description="Low complexity" evidence="2">
    <location>
        <begin position="107"/>
        <end position="120"/>
    </location>
</feature>
<protein>
    <recommendedName>
        <fullName evidence="5">BZIP domain-containing protein</fullName>
    </recommendedName>
</protein>
<proteinExistence type="predicted"/>
<dbReference type="CDD" id="cd14686">
    <property type="entry name" value="bZIP"/>
    <property type="match status" value="1"/>
</dbReference>
<feature type="coiled-coil region" evidence="1">
    <location>
        <begin position="24"/>
        <end position="65"/>
    </location>
</feature>
<reference evidence="4" key="1">
    <citation type="journal article" date="2014" name="Proc. Natl. Acad. Sci. U.S.A.">
        <title>Extensive sampling of basidiomycete genomes demonstrates inadequacy of the white-rot/brown-rot paradigm for wood decay fungi.</title>
        <authorList>
            <person name="Riley R."/>
            <person name="Salamov A.A."/>
            <person name="Brown D.W."/>
            <person name="Nagy L.G."/>
            <person name="Floudas D."/>
            <person name="Held B.W."/>
            <person name="Levasseur A."/>
            <person name="Lombard V."/>
            <person name="Morin E."/>
            <person name="Otillar R."/>
            <person name="Lindquist E.A."/>
            <person name="Sun H."/>
            <person name="LaButti K.M."/>
            <person name="Schmutz J."/>
            <person name="Jabbour D."/>
            <person name="Luo H."/>
            <person name="Baker S.E."/>
            <person name="Pisabarro A.G."/>
            <person name="Walton J.D."/>
            <person name="Blanchette R.A."/>
            <person name="Henrissat B."/>
            <person name="Martin F."/>
            <person name="Cullen D."/>
            <person name="Hibbett D.S."/>
            <person name="Grigoriev I.V."/>
        </authorList>
    </citation>
    <scope>NUCLEOTIDE SEQUENCE [LARGE SCALE GENOMIC DNA]</scope>
    <source>
        <strain evidence="4">MUCL 33604</strain>
    </source>
</reference>
<dbReference type="EMBL" id="KL197719">
    <property type="protein sequence ID" value="KDQ57685.1"/>
    <property type="molecule type" value="Genomic_DNA"/>
</dbReference>
<dbReference type="AlphaFoldDB" id="A0A067PUZ3"/>
<evidence type="ECO:0000313" key="3">
    <source>
        <dbReference type="EMBL" id="KDQ57685.1"/>
    </source>
</evidence>
<feature type="region of interest" description="Disordered" evidence="2">
    <location>
        <begin position="1"/>
        <end position="23"/>
    </location>
</feature>
<sequence length="237" mass="25674">MTRGRKKDLSIPPSRSLAQQRDYRARKAQYVAELEDRCRRAEEENDRLRREVEQLRSQVENNNVGVQLPTALFSSGTVQAATQLMQQIASSSASLASSMNRFQDLVSSNPTSSWSPPSTTGNECGSAPAGCNSVPAYILHTSRPLDPSQIATSSSCGTTIQATASSSTEGQLTRNTRDSHEWSLGPDSSESECCGGLLDCTGLIEEGEDTDEQPQPGPSTIQRLSEMRTTSRELDTA</sequence>
<dbReference type="InParanoid" id="A0A067PUZ3"/>
<dbReference type="SUPFAM" id="SSF57959">
    <property type="entry name" value="Leucine zipper domain"/>
    <property type="match status" value="1"/>
</dbReference>
<dbReference type="Proteomes" id="UP000027265">
    <property type="component" value="Unassembled WGS sequence"/>
</dbReference>
<feature type="compositionally biased region" description="Polar residues" evidence="2">
    <location>
        <begin position="149"/>
        <end position="174"/>
    </location>
</feature>
<gene>
    <name evidence="3" type="ORF">JAAARDRAFT_35370</name>
</gene>
<dbReference type="HOGENOM" id="CLU_066487_0_0_1"/>
<feature type="region of interest" description="Disordered" evidence="2">
    <location>
        <begin position="107"/>
        <end position="126"/>
    </location>
</feature>
<feature type="region of interest" description="Disordered" evidence="2">
    <location>
        <begin position="148"/>
        <end position="190"/>
    </location>
</feature>